<keyword evidence="3" id="KW-1185">Reference proteome</keyword>
<organism evidence="2 3">
    <name type="scientific">Acipenser ruthenus</name>
    <name type="common">Sterlet sturgeon</name>
    <dbReference type="NCBI Taxonomy" id="7906"/>
    <lineage>
        <taxon>Eukaryota</taxon>
        <taxon>Metazoa</taxon>
        <taxon>Chordata</taxon>
        <taxon>Craniata</taxon>
        <taxon>Vertebrata</taxon>
        <taxon>Euteleostomi</taxon>
        <taxon>Actinopterygii</taxon>
        <taxon>Chondrostei</taxon>
        <taxon>Acipenseriformes</taxon>
        <taxon>Acipenseridae</taxon>
        <taxon>Acipenser</taxon>
    </lineage>
</organism>
<reference evidence="2 3" key="1">
    <citation type="submission" date="2019-01" db="EMBL/GenBank/DDBJ databases">
        <title>Draft Genome and Complete Hox-Cluster Characterization of the Sterlet Sturgeon (Acipenser ruthenus).</title>
        <authorList>
            <person name="Wei Q."/>
        </authorList>
    </citation>
    <scope>NUCLEOTIDE SEQUENCE [LARGE SCALE GENOMIC DNA]</scope>
    <source>
        <strain evidence="2">WHYD16114868_AA</strain>
        <tissue evidence="2">Blood</tissue>
    </source>
</reference>
<name>A0A444UB04_ACIRT</name>
<protein>
    <submittedName>
        <fullName evidence="2">Uncharacterized protein</fullName>
    </submittedName>
</protein>
<evidence type="ECO:0000313" key="2">
    <source>
        <dbReference type="EMBL" id="RXM32342.1"/>
    </source>
</evidence>
<accession>A0A444UB04</accession>
<dbReference type="AlphaFoldDB" id="A0A444UB04"/>
<sequence length="86" mass="10008">MNGDNQFQHLVQSLKRRRALTEEEIEILEDHECMGAMEEDLIDEELLQEEEEEENELEEPEPQPSTSNAELVLICTGSIEYKAFLQ</sequence>
<evidence type="ECO:0000313" key="3">
    <source>
        <dbReference type="Proteomes" id="UP000289886"/>
    </source>
</evidence>
<proteinExistence type="predicted"/>
<evidence type="ECO:0000256" key="1">
    <source>
        <dbReference type="SAM" id="MobiDB-lite"/>
    </source>
</evidence>
<feature type="compositionally biased region" description="Acidic residues" evidence="1">
    <location>
        <begin position="46"/>
        <end position="61"/>
    </location>
</feature>
<dbReference type="EMBL" id="SCEB01214907">
    <property type="protein sequence ID" value="RXM32342.1"/>
    <property type="molecule type" value="Genomic_DNA"/>
</dbReference>
<comment type="caution">
    <text evidence="2">The sequence shown here is derived from an EMBL/GenBank/DDBJ whole genome shotgun (WGS) entry which is preliminary data.</text>
</comment>
<gene>
    <name evidence="2" type="ORF">EOD39_6199</name>
</gene>
<feature type="region of interest" description="Disordered" evidence="1">
    <location>
        <begin position="46"/>
        <end position="69"/>
    </location>
</feature>
<dbReference type="Proteomes" id="UP000289886">
    <property type="component" value="Unassembled WGS sequence"/>
</dbReference>